<accession>A0A640V3Q0</accession>
<dbReference type="SUPFAM" id="SSF54909">
    <property type="entry name" value="Dimeric alpha+beta barrel"/>
    <property type="match status" value="2"/>
</dbReference>
<evidence type="ECO:0000256" key="1">
    <source>
        <dbReference type="ARBA" id="ARBA00023015"/>
    </source>
</evidence>
<dbReference type="Pfam" id="PF13404">
    <property type="entry name" value="HTH_AsnC-type"/>
    <property type="match status" value="1"/>
</dbReference>
<feature type="domain" description="Transcription regulator AsnC/Lrp ligand binding" evidence="4">
    <location>
        <begin position="73"/>
        <end position="141"/>
    </location>
</feature>
<dbReference type="InterPro" id="IPR019885">
    <property type="entry name" value="Tscrpt_reg_HTH_AsnC-type_CS"/>
</dbReference>
<dbReference type="Proteomes" id="UP000431826">
    <property type="component" value="Unassembled WGS sequence"/>
</dbReference>
<dbReference type="EMBL" id="BLIR01000003">
    <property type="protein sequence ID" value="GFE41591.1"/>
    <property type="molecule type" value="Genomic_DNA"/>
</dbReference>
<dbReference type="SUPFAM" id="SSF46785">
    <property type="entry name" value="Winged helix' DNA-binding domain"/>
    <property type="match status" value="2"/>
</dbReference>
<dbReference type="InterPro" id="IPR011008">
    <property type="entry name" value="Dimeric_a/b-barrel"/>
</dbReference>
<protein>
    <submittedName>
        <fullName evidence="6">AsnC family transcriptional regulator</fullName>
    </submittedName>
</protein>
<dbReference type="GO" id="GO:0043565">
    <property type="term" value="F:sequence-specific DNA binding"/>
    <property type="evidence" value="ECO:0007669"/>
    <property type="project" value="InterPro"/>
</dbReference>
<dbReference type="InterPro" id="IPR019887">
    <property type="entry name" value="Tscrpt_reg_AsnC/Lrp_C"/>
</dbReference>
<dbReference type="Pfam" id="PF01037">
    <property type="entry name" value="AsnC_trans_reg"/>
    <property type="match status" value="2"/>
</dbReference>
<organism evidence="6 7">
    <name type="scientific">Streptomyces tubercidicus</name>
    <dbReference type="NCBI Taxonomy" id="47759"/>
    <lineage>
        <taxon>Bacteria</taxon>
        <taxon>Bacillati</taxon>
        <taxon>Actinomycetota</taxon>
        <taxon>Actinomycetes</taxon>
        <taxon>Kitasatosporales</taxon>
        <taxon>Streptomycetaceae</taxon>
        <taxon>Streptomyces</taxon>
    </lineage>
</organism>
<dbReference type="OrthoDB" id="4050641at2"/>
<reference evidence="6 7" key="1">
    <citation type="submission" date="2019-12" db="EMBL/GenBank/DDBJ databases">
        <title>Whole genome shotgun sequence of Streptomyces tubercidicus NBRC 13090.</title>
        <authorList>
            <person name="Ichikawa N."/>
            <person name="Kimura A."/>
            <person name="Kitahashi Y."/>
            <person name="Komaki H."/>
            <person name="Tamura T."/>
        </authorList>
    </citation>
    <scope>NUCLEOTIDE SEQUENCE [LARGE SCALE GENOMIC DNA]</scope>
    <source>
        <strain evidence="6 7">NBRC 13090</strain>
    </source>
</reference>
<dbReference type="Gene3D" id="3.30.70.920">
    <property type="match status" value="2"/>
</dbReference>
<proteinExistence type="predicted"/>
<dbReference type="InterPro" id="IPR011991">
    <property type="entry name" value="ArsR-like_HTH"/>
</dbReference>
<sequence>MRDSFTLDEIDLAVINVMQIAPRATWKEVGKVLGISAATAARRWAALTTHGIAWVTAYPSLSVWSERHFLAFIEVDCEPSDRGCVVDALVEVPQVVSISQVASGRDLFLTLLVPDLQSLSRFTLDHISQLPGVRGTRTYTATHFYSEGSKWRLRALSPAQRGHLTRYAPSTPASAGGFPDACRDLLLHLSADGRRTIAELAELTATSVATTRRRLERLIRDGLVSLRCDISDSISGWPVCAHLWARVPPNDLDRIAQTLLTLPEIRMCAAITGTDNLLVVVWLRSLADSQRLESRLAERYPTLTLTERAIVMRTTKRMGHILDTAGRTTHTIPVNPWAELPSEPGGGG</sequence>
<dbReference type="PANTHER" id="PTHR30154">
    <property type="entry name" value="LEUCINE-RESPONSIVE REGULATORY PROTEIN"/>
    <property type="match status" value="1"/>
</dbReference>
<dbReference type="GeneID" id="96287323"/>
<name>A0A640V3Q0_9ACTN</name>
<dbReference type="Gene3D" id="1.10.10.10">
    <property type="entry name" value="Winged helix-like DNA-binding domain superfamily/Winged helix DNA-binding domain"/>
    <property type="match status" value="2"/>
</dbReference>
<feature type="domain" description="HTH asnC-type" evidence="5">
    <location>
        <begin position="7"/>
        <end position="47"/>
    </location>
</feature>
<dbReference type="CDD" id="cd00090">
    <property type="entry name" value="HTH_ARSR"/>
    <property type="match status" value="1"/>
</dbReference>
<evidence type="ECO:0000313" key="7">
    <source>
        <dbReference type="Proteomes" id="UP000431826"/>
    </source>
</evidence>
<dbReference type="RefSeq" id="WP_159748623.1">
    <property type="nucleotide sequence ID" value="NZ_BLIR01000003.1"/>
</dbReference>
<evidence type="ECO:0000256" key="2">
    <source>
        <dbReference type="ARBA" id="ARBA00023125"/>
    </source>
</evidence>
<dbReference type="AlphaFoldDB" id="A0A640V3Q0"/>
<evidence type="ECO:0000256" key="3">
    <source>
        <dbReference type="ARBA" id="ARBA00023163"/>
    </source>
</evidence>
<gene>
    <name evidence="6" type="ORF">Stube_62640</name>
</gene>
<evidence type="ECO:0000259" key="4">
    <source>
        <dbReference type="Pfam" id="PF01037"/>
    </source>
</evidence>
<keyword evidence="3" id="KW-0804">Transcription</keyword>
<dbReference type="InterPro" id="IPR000485">
    <property type="entry name" value="AsnC-type_HTH_dom"/>
</dbReference>
<evidence type="ECO:0000313" key="6">
    <source>
        <dbReference type="EMBL" id="GFE41591.1"/>
    </source>
</evidence>
<keyword evidence="2" id="KW-0238">DNA-binding</keyword>
<keyword evidence="7" id="KW-1185">Reference proteome</keyword>
<evidence type="ECO:0000259" key="5">
    <source>
        <dbReference type="Pfam" id="PF13404"/>
    </source>
</evidence>
<dbReference type="InterPro" id="IPR036388">
    <property type="entry name" value="WH-like_DNA-bd_sf"/>
</dbReference>
<dbReference type="Pfam" id="PF13412">
    <property type="entry name" value="HTH_24"/>
    <property type="match status" value="1"/>
</dbReference>
<dbReference type="InterPro" id="IPR019888">
    <property type="entry name" value="Tscrpt_reg_AsnC-like"/>
</dbReference>
<dbReference type="GO" id="GO:0043200">
    <property type="term" value="P:response to amino acid"/>
    <property type="evidence" value="ECO:0007669"/>
    <property type="project" value="TreeGrafter"/>
</dbReference>
<dbReference type="PRINTS" id="PR00033">
    <property type="entry name" value="HTHASNC"/>
</dbReference>
<comment type="caution">
    <text evidence="6">The sequence shown here is derived from an EMBL/GenBank/DDBJ whole genome shotgun (WGS) entry which is preliminary data.</text>
</comment>
<dbReference type="SMART" id="SM00344">
    <property type="entry name" value="HTH_ASNC"/>
    <property type="match status" value="2"/>
</dbReference>
<dbReference type="GO" id="GO:0005829">
    <property type="term" value="C:cytosol"/>
    <property type="evidence" value="ECO:0007669"/>
    <property type="project" value="TreeGrafter"/>
</dbReference>
<keyword evidence="1" id="KW-0805">Transcription regulation</keyword>
<dbReference type="InterPro" id="IPR036390">
    <property type="entry name" value="WH_DNA-bd_sf"/>
</dbReference>
<feature type="domain" description="Transcription regulator AsnC/Lrp ligand binding" evidence="4">
    <location>
        <begin position="246"/>
        <end position="314"/>
    </location>
</feature>
<dbReference type="PANTHER" id="PTHR30154:SF34">
    <property type="entry name" value="TRANSCRIPTIONAL REGULATOR AZLB"/>
    <property type="match status" value="1"/>
</dbReference>
<dbReference type="PROSITE" id="PS00519">
    <property type="entry name" value="HTH_ASNC_1"/>
    <property type="match status" value="1"/>
</dbReference>